<evidence type="ECO:0000313" key="2">
    <source>
        <dbReference type="EMBL" id="QCU89567.1"/>
    </source>
</evidence>
<dbReference type="EMBL" id="CP040602">
    <property type="protein sequence ID" value="QCU89567.1"/>
    <property type="molecule type" value="Genomic_DNA"/>
</dbReference>
<dbReference type="RefSeq" id="WP_138564052.1">
    <property type="nucleotide sequence ID" value="NZ_CP040602.1"/>
</dbReference>
<feature type="domain" description="NAD-dependent epimerase/dehydratase" evidence="1">
    <location>
        <begin position="14"/>
        <end position="238"/>
    </location>
</feature>
<sequence>MTVDNSLKHNHSKVLVLGGNGFLGKSVVHALNLSDTDYQITVVTRNKQKNLSVNYLECDLLDATVDFVDLLSGYDVVINCVGELKDESLMEAKNFGLVEKVVVALIKLDRPAHLIHISSVGCYGAVENSNGKVLTIKEDAIEEPSNLYEKTKKKADDYIRALDIENGSVSYTILRPTIIYGPGMPNESLRNLGNFVRSKKFFFIGDKKAIANYIHVDDVALAVSLAIEHPIAKGRVYIVSDDTTQLELICSFANYFGVKVPRLVIPKSVVIFCLSVINTLGVPFPLNNSRVDYLTSKVFFSHEKISKELGFKAQKTIKNDLGKIYS</sequence>
<dbReference type="Gene3D" id="3.40.50.720">
    <property type="entry name" value="NAD(P)-binding Rossmann-like Domain"/>
    <property type="match status" value="1"/>
</dbReference>
<accession>A0A4P9K5N5</accession>
<dbReference type="InterPro" id="IPR051783">
    <property type="entry name" value="NAD(P)-dependent_oxidoreduct"/>
</dbReference>
<evidence type="ECO:0000259" key="1">
    <source>
        <dbReference type="Pfam" id="PF01370"/>
    </source>
</evidence>
<proteinExistence type="predicted"/>
<evidence type="ECO:0000313" key="3">
    <source>
        <dbReference type="Proteomes" id="UP000304864"/>
    </source>
</evidence>
<name>A0A4P9K5N5_9GAMM</name>
<dbReference type="OrthoDB" id="9801056at2"/>
<dbReference type="Pfam" id="PF01370">
    <property type="entry name" value="Epimerase"/>
    <property type="match status" value="1"/>
</dbReference>
<reference evidence="2 3" key="1">
    <citation type="submission" date="2019-05" db="EMBL/GenBank/DDBJ databases">
        <title>Thiomicrorhabdus sediminis sp. nov, a novel sulfur-oxidizing bacterium isolated from coastal sediment.</title>
        <authorList>
            <person name="Liu X."/>
        </authorList>
    </citation>
    <scope>NUCLEOTIDE SEQUENCE [LARGE SCALE GENOMIC DNA]</scope>
    <source>
        <strain evidence="2 3">G1</strain>
    </source>
</reference>
<dbReference type="PANTHER" id="PTHR48079">
    <property type="entry name" value="PROTEIN YEEZ"/>
    <property type="match status" value="1"/>
</dbReference>
<organism evidence="2 3">
    <name type="scientific">Thiomicrorhabdus sediminis</name>
    <dbReference type="NCBI Taxonomy" id="2580412"/>
    <lineage>
        <taxon>Bacteria</taxon>
        <taxon>Pseudomonadati</taxon>
        <taxon>Pseudomonadota</taxon>
        <taxon>Gammaproteobacteria</taxon>
        <taxon>Thiotrichales</taxon>
        <taxon>Piscirickettsiaceae</taxon>
        <taxon>Thiomicrorhabdus</taxon>
    </lineage>
</organism>
<dbReference type="SUPFAM" id="SSF51735">
    <property type="entry name" value="NAD(P)-binding Rossmann-fold domains"/>
    <property type="match status" value="1"/>
</dbReference>
<dbReference type="GO" id="GO:0004029">
    <property type="term" value="F:aldehyde dehydrogenase (NAD+) activity"/>
    <property type="evidence" value="ECO:0007669"/>
    <property type="project" value="TreeGrafter"/>
</dbReference>
<dbReference type="AlphaFoldDB" id="A0A4P9K5N5"/>
<dbReference type="PANTHER" id="PTHR48079:SF6">
    <property type="entry name" value="NAD(P)-BINDING DOMAIN-CONTAINING PROTEIN-RELATED"/>
    <property type="match status" value="1"/>
</dbReference>
<dbReference type="GO" id="GO:0005737">
    <property type="term" value="C:cytoplasm"/>
    <property type="evidence" value="ECO:0007669"/>
    <property type="project" value="TreeGrafter"/>
</dbReference>
<dbReference type="Proteomes" id="UP000304864">
    <property type="component" value="Chromosome"/>
</dbReference>
<gene>
    <name evidence="2" type="ORF">FE785_02405</name>
</gene>
<keyword evidence="3" id="KW-1185">Reference proteome</keyword>
<dbReference type="InterPro" id="IPR001509">
    <property type="entry name" value="Epimerase_deHydtase"/>
</dbReference>
<dbReference type="InterPro" id="IPR036291">
    <property type="entry name" value="NAD(P)-bd_dom_sf"/>
</dbReference>
<dbReference type="KEGG" id="thig:FE785_02405"/>
<protein>
    <submittedName>
        <fullName evidence="2">NAD(P)-dependent oxidoreductase</fullName>
    </submittedName>
</protein>